<sequence length="234" mass="25458">MAAAELTRRWGRQRQGVNVDAVIAAPVASRPRTGPSAALFSFHALHDLAEPKDKKAQRARAPPAPPQSLFLLPALALAALLRRGRGGRSTPALLHRRRKVEEVPVQKGVELYNSEDRSEGEFPWGRCRSNAVYNFFGKGKYDGHGAQQPVPRAVPPQALCATASVYKFYSGDCYAAERAGWRSHSVAQTCSNGSSYAGIKESDTWLAPPSQWDLVLDDARGTIVTTVPTEPLVI</sequence>
<name>A0AAQ3PNR2_PASNO</name>
<dbReference type="Proteomes" id="UP001341281">
    <property type="component" value="Chromosome 01"/>
</dbReference>
<dbReference type="AlphaFoldDB" id="A0AAQ3PNR2"/>
<dbReference type="EMBL" id="CP144745">
    <property type="protein sequence ID" value="WVZ51133.1"/>
    <property type="molecule type" value="Genomic_DNA"/>
</dbReference>
<accession>A0AAQ3PNR2</accession>
<protein>
    <submittedName>
        <fullName evidence="1">Uncharacterized protein</fullName>
    </submittedName>
</protein>
<evidence type="ECO:0000313" key="2">
    <source>
        <dbReference type="Proteomes" id="UP001341281"/>
    </source>
</evidence>
<reference evidence="1 2" key="1">
    <citation type="submission" date="2024-02" db="EMBL/GenBank/DDBJ databases">
        <title>High-quality chromosome-scale genome assembly of Pensacola bahiagrass (Paspalum notatum Flugge var. saurae).</title>
        <authorList>
            <person name="Vega J.M."/>
            <person name="Podio M."/>
            <person name="Orjuela J."/>
            <person name="Siena L.A."/>
            <person name="Pessino S.C."/>
            <person name="Combes M.C."/>
            <person name="Mariac C."/>
            <person name="Albertini E."/>
            <person name="Pupilli F."/>
            <person name="Ortiz J.P.A."/>
            <person name="Leblanc O."/>
        </authorList>
    </citation>
    <scope>NUCLEOTIDE SEQUENCE [LARGE SCALE GENOMIC DNA]</scope>
    <source>
        <strain evidence="1">R1</strain>
        <tissue evidence="1">Leaf</tissue>
    </source>
</reference>
<organism evidence="1 2">
    <name type="scientific">Paspalum notatum var. saurae</name>
    <dbReference type="NCBI Taxonomy" id="547442"/>
    <lineage>
        <taxon>Eukaryota</taxon>
        <taxon>Viridiplantae</taxon>
        <taxon>Streptophyta</taxon>
        <taxon>Embryophyta</taxon>
        <taxon>Tracheophyta</taxon>
        <taxon>Spermatophyta</taxon>
        <taxon>Magnoliopsida</taxon>
        <taxon>Liliopsida</taxon>
        <taxon>Poales</taxon>
        <taxon>Poaceae</taxon>
        <taxon>PACMAD clade</taxon>
        <taxon>Panicoideae</taxon>
        <taxon>Andropogonodae</taxon>
        <taxon>Paspaleae</taxon>
        <taxon>Paspalinae</taxon>
        <taxon>Paspalum</taxon>
    </lineage>
</organism>
<keyword evidence="2" id="KW-1185">Reference proteome</keyword>
<evidence type="ECO:0000313" key="1">
    <source>
        <dbReference type="EMBL" id="WVZ51133.1"/>
    </source>
</evidence>
<proteinExistence type="predicted"/>
<gene>
    <name evidence="1" type="ORF">U9M48_002307</name>
</gene>